<dbReference type="InterPro" id="IPR001663">
    <property type="entry name" value="Rng_hydr_dOase-A"/>
</dbReference>
<keyword evidence="8" id="KW-0223">Dioxygenase</keyword>
<gene>
    <name evidence="8" type="ORF">V6590_11175</name>
</gene>
<dbReference type="PROSITE" id="PS51296">
    <property type="entry name" value="RIESKE"/>
    <property type="match status" value="1"/>
</dbReference>
<dbReference type="SUPFAM" id="SSF55961">
    <property type="entry name" value="Bet v1-like"/>
    <property type="match status" value="1"/>
</dbReference>
<accession>A0ABU8BWR2</accession>
<evidence type="ECO:0000256" key="4">
    <source>
        <dbReference type="ARBA" id="ARBA00023002"/>
    </source>
</evidence>
<evidence type="ECO:0000259" key="7">
    <source>
        <dbReference type="PROSITE" id="PS51296"/>
    </source>
</evidence>
<evidence type="ECO:0000256" key="6">
    <source>
        <dbReference type="ARBA" id="ARBA00023014"/>
    </source>
</evidence>
<comment type="caution">
    <text evidence="8">The sequence shown here is derived from an EMBL/GenBank/DDBJ whole genome shotgun (WGS) entry which is preliminary data.</text>
</comment>
<name>A0ABU8BWR2_9RHOB</name>
<dbReference type="Proteomes" id="UP001431963">
    <property type="component" value="Unassembled WGS sequence"/>
</dbReference>
<dbReference type="InterPro" id="IPR015879">
    <property type="entry name" value="Ring_hydroxy_dOase_asu_C_dom"/>
</dbReference>
<protein>
    <submittedName>
        <fullName evidence="8">Aromatic ring-hydroxylating dioxygenase subunit alpha</fullName>
    </submittedName>
</protein>
<keyword evidence="5" id="KW-0408">Iron</keyword>
<keyword evidence="2" id="KW-0001">2Fe-2S</keyword>
<dbReference type="Gene3D" id="2.102.10.10">
    <property type="entry name" value="Rieske [2Fe-2S] iron-sulphur domain"/>
    <property type="match status" value="1"/>
</dbReference>
<evidence type="ECO:0000256" key="1">
    <source>
        <dbReference type="ARBA" id="ARBA00001962"/>
    </source>
</evidence>
<dbReference type="PANTHER" id="PTHR43756">
    <property type="entry name" value="CHOLINE MONOOXYGENASE, CHLOROPLASTIC"/>
    <property type="match status" value="1"/>
</dbReference>
<dbReference type="RefSeq" id="WP_335422909.1">
    <property type="nucleotide sequence ID" value="NZ_JBALHR010000005.1"/>
</dbReference>
<sequence length="380" mass="42584">MGHQDYHPLSPRLPHCPEGLPRAAYMDKAWYDREMATIFARQWVMVGRAADFAAGKMRRVTLGEAQVIVVRDTAGALAAWHNSCPHRGSELCRQPEEEVGKLIRCPYHAFAFAASDGRLVSTAHAVPTEDFDRSAHGLRPVATRIWNGFLFLNLSAEPGEIWSDVGLNTMDSWPMDSLITGHHWEHDIDCNWKTFWENYSECLHCPGIHPELCDLVPLYGKGVMSPPVLAGWSPDGPEVPLLKEGATTWTKDGKPCGPIFSTLTEADRKVGYAFASLWPSAYVVAHIDYVRSVRIVPLGPEKTRLIAEWYFAPETLAQPDFDPADVAGFAKIVMRQDGEASEMNQRGMRSPAFKAARLMPEEYDIFRFQEWIRAEMGGTP</sequence>
<evidence type="ECO:0000256" key="3">
    <source>
        <dbReference type="ARBA" id="ARBA00022723"/>
    </source>
</evidence>
<dbReference type="SUPFAM" id="SSF50022">
    <property type="entry name" value="ISP domain"/>
    <property type="match status" value="1"/>
</dbReference>
<keyword evidence="9" id="KW-1185">Reference proteome</keyword>
<proteinExistence type="predicted"/>
<evidence type="ECO:0000313" key="9">
    <source>
        <dbReference type="Proteomes" id="UP001431963"/>
    </source>
</evidence>
<dbReference type="InterPro" id="IPR036922">
    <property type="entry name" value="Rieske_2Fe-2S_sf"/>
</dbReference>
<evidence type="ECO:0000256" key="5">
    <source>
        <dbReference type="ARBA" id="ARBA00023004"/>
    </source>
</evidence>
<evidence type="ECO:0000313" key="8">
    <source>
        <dbReference type="EMBL" id="MEH7828715.1"/>
    </source>
</evidence>
<feature type="domain" description="Rieske" evidence="7">
    <location>
        <begin position="44"/>
        <end position="152"/>
    </location>
</feature>
<dbReference type="Pfam" id="PF00848">
    <property type="entry name" value="Ring_hydroxyl_A"/>
    <property type="match status" value="1"/>
</dbReference>
<keyword evidence="3" id="KW-0479">Metal-binding</keyword>
<dbReference type="PANTHER" id="PTHR43756:SF5">
    <property type="entry name" value="CHOLINE MONOOXYGENASE, CHLOROPLASTIC"/>
    <property type="match status" value="1"/>
</dbReference>
<dbReference type="PRINTS" id="PR00090">
    <property type="entry name" value="RNGDIOXGNASE"/>
</dbReference>
<dbReference type="GO" id="GO:0051213">
    <property type="term" value="F:dioxygenase activity"/>
    <property type="evidence" value="ECO:0007669"/>
    <property type="project" value="UniProtKB-KW"/>
</dbReference>
<dbReference type="Gene3D" id="3.90.380.10">
    <property type="entry name" value="Naphthalene 1,2-dioxygenase Alpha Subunit, Chain A, domain 1"/>
    <property type="match status" value="2"/>
</dbReference>
<dbReference type="EMBL" id="JBALHR010000005">
    <property type="protein sequence ID" value="MEH7828715.1"/>
    <property type="molecule type" value="Genomic_DNA"/>
</dbReference>
<comment type="cofactor">
    <cofactor evidence="1">
        <name>Fe cation</name>
        <dbReference type="ChEBI" id="CHEBI:24875"/>
    </cofactor>
</comment>
<dbReference type="Pfam" id="PF00355">
    <property type="entry name" value="Rieske"/>
    <property type="match status" value="1"/>
</dbReference>
<dbReference type="InterPro" id="IPR017941">
    <property type="entry name" value="Rieske_2Fe-2S"/>
</dbReference>
<keyword evidence="6" id="KW-0411">Iron-sulfur</keyword>
<keyword evidence="4" id="KW-0560">Oxidoreductase</keyword>
<reference evidence="8" key="1">
    <citation type="submission" date="2024-02" db="EMBL/GenBank/DDBJ databases">
        <title>Genome sequences of strain Gemmobacter sp. JM10B15.</title>
        <authorList>
            <person name="Zhang M."/>
        </authorList>
    </citation>
    <scope>NUCLEOTIDE SEQUENCE</scope>
    <source>
        <strain evidence="8">JM10B15</strain>
    </source>
</reference>
<dbReference type="CDD" id="cd03469">
    <property type="entry name" value="Rieske_RO_Alpha_N"/>
    <property type="match status" value="1"/>
</dbReference>
<evidence type="ECO:0000256" key="2">
    <source>
        <dbReference type="ARBA" id="ARBA00022714"/>
    </source>
</evidence>
<organism evidence="8 9">
    <name type="scientific">Gemmobacter denitrificans</name>
    <dbReference type="NCBI Taxonomy" id="3123040"/>
    <lineage>
        <taxon>Bacteria</taxon>
        <taxon>Pseudomonadati</taxon>
        <taxon>Pseudomonadota</taxon>
        <taxon>Alphaproteobacteria</taxon>
        <taxon>Rhodobacterales</taxon>
        <taxon>Paracoccaceae</taxon>
        <taxon>Gemmobacter</taxon>
    </lineage>
</organism>